<proteinExistence type="inferred from homology"/>
<evidence type="ECO:0000256" key="9">
    <source>
        <dbReference type="ARBA" id="ARBA00022801"/>
    </source>
</evidence>
<evidence type="ECO:0000256" key="5">
    <source>
        <dbReference type="ARBA" id="ARBA00017721"/>
    </source>
</evidence>
<protein>
    <recommendedName>
        <fullName evidence="5">Ribonuclease H</fullName>
        <ecNumber evidence="4">3.1.26.4</ecNumber>
    </recommendedName>
</protein>
<comment type="function">
    <text evidence="2">Endonuclease that specifically degrades the RNA of RNA-DNA hybrids.</text>
</comment>
<accession>A0A9N9K691</accession>
<evidence type="ECO:0000256" key="3">
    <source>
        <dbReference type="ARBA" id="ARBA00005300"/>
    </source>
</evidence>
<dbReference type="EMBL" id="CAJVQA010039547">
    <property type="protein sequence ID" value="CAG8812145.1"/>
    <property type="molecule type" value="Genomic_DNA"/>
</dbReference>
<evidence type="ECO:0000256" key="10">
    <source>
        <dbReference type="ARBA" id="ARBA00022842"/>
    </source>
</evidence>
<evidence type="ECO:0000313" key="13">
    <source>
        <dbReference type="Proteomes" id="UP000789759"/>
    </source>
</evidence>
<gene>
    <name evidence="12" type="ORF">CPELLU_LOCUS18760</name>
</gene>
<evidence type="ECO:0000259" key="11">
    <source>
        <dbReference type="Pfam" id="PF01693"/>
    </source>
</evidence>
<evidence type="ECO:0000256" key="1">
    <source>
        <dbReference type="ARBA" id="ARBA00001946"/>
    </source>
</evidence>
<evidence type="ECO:0000256" key="7">
    <source>
        <dbReference type="ARBA" id="ARBA00022723"/>
    </source>
</evidence>
<keyword evidence="13" id="KW-1185">Reference proteome</keyword>
<dbReference type="GO" id="GO:0004523">
    <property type="term" value="F:RNA-DNA hybrid ribonuclease activity"/>
    <property type="evidence" value="ECO:0007669"/>
    <property type="project" value="UniProtKB-EC"/>
</dbReference>
<evidence type="ECO:0000256" key="6">
    <source>
        <dbReference type="ARBA" id="ARBA00022722"/>
    </source>
</evidence>
<dbReference type="FunFam" id="3.40.970.10:FF:000002">
    <property type="entry name" value="Ribonuclease H"/>
    <property type="match status" value="1"/>
</dbReference>
<evidence type="ECO:0000256" key="8">
    <source>
        <dbReference type="ARBA" id="ARBA00022759"/>
    </source>
</evidence>
<keyword evidence="8" id="KW-0255">Endonuclease</keyword>
<evidence type="ECO:0000256" key="4">
    <source>
        <dbReference type="ARBA" id="ARBA00012180"/>
    </source>
</evidence>
<name>A0A9N9K691_9GLOM</name>
<dbReference type="Proteomes" id="UP000789759">
    <property type="component" value="Unassembled WGS sequence"/>
</dbReference>
<comment type="cofactor">
    <cofactor evidence="1">
        <name>Mg(2+)</name>
        <dbReference type="ChEBI" id="CHEBI:18420"/>
    </cofactor>
</comment>
<dbReference type="SUPFAM" id="SSF55658">
    <property type="entry name" value="L9 N-domain-like"/>
    <property type="match status" value="1"/>
</dbReference>
<keyword evidence="9" id="KW-0378">Hydrolase</keyword>
<sequence>YYAVHVGHIPGIYTSWKECEEQVKHFNGALYKKFDTKQQAEDFITIPTQEILENSLNIWTD</sequence>
<dbReference type="InterPro" id="IPR011320">
    <property type="entry name" value="RNase_H1_N"/>
</dbReference>
<evidence type="ECO:0000256" key="2">
    <source>
        <dbReference type="ARBA" id="ARBA00004065"/>
    </source>
</evidence>
<dbReference type="GO" id="GO:0046872">
    <property type="term" value="F:metal ion binding"/>
    <property type="evidence" value="ECO:0007669"/>
    <property type="project" value="UniProtKB-KW"/>
</dbReference>
<dbReference type="AlphaFoldDB" id="A0A9N9K691"/>
<dbReference type="OrthoDB" id="128665at2759"/>
<comment type="caution">
    <text evidence="12">The sequence shown here is derived from an EMBL/GenBank/DDBJ whole genome shotgun (WGS) entry which is preliminary data.</text>
</comment>
<dbReference type="InterPro" id="IPR037056">
    <property type="entry name" value="RNase_H1_N_sf"/>
</dbReference>
<dbReference type="Pfam" id="PF01693">
    <property type="entry name" value="Cauli_VI"/>
    <property type="match status" value="1"/>
</dbReference>
<dbReference type="EC" id="3.1.26.4" evidence="4"/>
<keyword evidence="7" id="KW-0479">Metal-binding</keyword>
<evidence type="ECO:0000313" key="12">
    <source>
        <dbReference type="EMBL" id="CAG8812145.1"/>
    </source>
</evidence>
<feature type="non-terminal residue" evidence="12">
    <location>
        <position position="1"/>
    </location>
</feature>
<organism evidence="12 13">
    <name type="scientific">Cetraspora pellucida</name>
    <dbReference type="NCBI Taxonomy" id="1433469"/>
    <lineage>
        <taxon>Eukaryota</taxon>
        <taxon>Fungi</taxon>
        <taxon>Fungi incertae sedis</taxon>
        <taxon>Mucoromycota</taxon>
        <taxon>Glomeromycotina</taxon>
        <taxon>Glomeromycetes</taxon>
        <taxon>Diversisporales</taxon>
        <taxon>Gigasporaceae</taxon>
        <taxon>Cetraspora</taxon>
    </lineage>
</organism>
<reference evidence="12" key="1">
    <citation type="submission" date="2021-06" db="EMBL/GenBank/DDBJ databases">
        <authorList>
            <person name="Kallberg Y."/>
            <person name="Tangrot J."/>
            <person name="Rosling A."/>
        </authorList>
    </citation>
    <scope>NUCLEOTIDE SEQUENCE</scope>
    <source>
        <strain evidence="12">FL966</strain>
    </source>
</reference>
<dbReference type="Gene3D" id="3.40.970.10">
    <property type="entry name" value="Ribonuclease H1, N-terminal domain"/>
    <property type="match status" value="1"/>
</dbReference>
<feature type="domain" description="Ribonuclease H1 N-terminal" evidence="11">
    <location>
        <begin position="1"/>
        <end position="43"/>
    </location>
</feature>
<comment type="similarity">
    <text evidence="3">Belongs to the RNase H family.</text>
</comment>
<keyword evidence="6" id="KW-0540">Nuclease</keyword>
<keyword evidence="10" id="KW-0460">Magnesium</keyword>
<dbReference type="InterPro" id="IPR009027">
    <property type="entry name" value="Ribosomal_bL9/RNase_H1_N"/>
</dbReference>